<accession>A0A1D2MCE1</accession>
<evidence type="ECO:0000313" key="11">
    <source>
        <dbReference type="EMBL" id="ODM90667.1"/>
    </source>
</evidence>
<reference evidence="11 12" key="1">
    <citation type="journal article" date="2016" name="Genome Biol. Evol.">
        <title>Gene Family Evolution Reflects Adaptation to Soil Environmental Stressors in the Genome of the Collembolan Orchesella cincta.</title>
        <authorList>
            <person name="Faddeeva-Vakhrusheva A."/>
            <person name="Derks M.F."/>
            <person name="Anvar S.Y."/>
            <person name="Agamennone V."/>
            <person name="Suring W."/>
            <person name="Smit S."/>
            <person name="van Straalen N.M."/>
            <person name="Roelofs D."/>
        </authorList>
    </citation>
    <scope>NUCLEOTIDE SEQUENCE [LARGE SCALE GENOMIC DNA]</scope>
    <source>
        <tissue evidence="11">Mixed pool</tissue>
    </source>
</reference>
<feature type="transmembrane region" description="Helical" evidence="8">
    <location>
        <begin position="155"/>
        <end position="173"/>
    </location>
</feature>
<evidence type="ECO:0000256" key="9">
    <source>
        <dbReference type="SAM" id="SignalP"/>
    </source>
</evidence>
<dbReference type="STRING" id="48709.A0A1D2MCE1"/>
<dbReference type="GO" id="GO:0016020">
    <property type="term" value="C:membrane"/>
    <property type="evidence" value="ECO:0007669"/>
    <property type="project" value="UniProtKB-SubCell"/>
</dbReference>
<evidence type="ECO:0000256" key="6">
    <source>
        <dbReference type="ARBA" id="ARBA00023136"/>
    </source>
</evidence>
<comment type="caution">
    <text evidence="11">The sequence shown here is derived from an EMBL/GenBank/DDBJ whole genome shotgun (WGS) entry which is preliminary data.</text>
</comment>
<sequence length="222" mass="24517">MMEKASLTVFLLMTIFVSVSVEQSVQTNKATREKVSVLIGPSINNSSMQSTPVSSSGASTHSRIDIEIFDPTGPKVRCDYLPLDFLECDPLMDHMGNSSAKEVEGHGCVKWGGEKYEEVEHSARLCKPLEGIECFPFHKGEKFLRYGFPCVKYSGHYFLSSLLFSIFLGVMGVDRFCLGHVGTGVGKLMTLGGLGVWWVVDIILLIRGDLRPADGSNWQPYV</sequence>
<comment type="subcellular location">
    <subcellularLocation>
        <location evidence="1">Membrane</location>
        <topology evidence="1">Multi-pass membrane protein</topology>
    </subcellularLocation>
</comment>
<evidence type="ECO:0000313" key="12">
    <source>
        <dbReference type="Proteomes" id="UP000094527"/>
    </source>
</evidence>
<protein>
    <submittedName>
        <fullName evidence="11">TM2 domain-containing protein 2</fullName>
    </submittedName>
</protein>
<keyword evidence="4 9" id="KW-0732">Signal</keyword>
<dbReference type="Pfam" id="PF05154">
    <property type="entry name" value="TM2"/>
    <property type="match status" value="1"/>
</dbReference>
<gene>
    <name evidence="11" type="ORF">Ocin01_16019</name>
</gene>
<keyword evidence="7" id="KW-0325">Glycoprotein</keyword>
<keyword evidence="3 8" id="KW-0812">Transmembrane</keyword>
<organism evidence="11 12">
    <name type="scientific">Orchesella cincta</name>
    <name type="common">Springtail</name>
    <name type="synonym">Podura cincta</name>
    <dbReference type="NCBI Taxonomy" id="48709"/>
    <lineage>
        <taxon>Eukaryota</taxon>
        <taxon>Metazoa</taxon>
        <taxon>Ecdysozoa</taxon>
        <taxon>Arthropoda</taxon>
        <taxon>Hexapoda</taxon>
        <taxon>Collembola</taxon>
        <taxon>Entomobryomorpha</taxon>
        <taxon>Entomobryoidea</taxon>
        <taxon>Orchesellidae</taxon>
        <taxon>Orchesellinae</taxon>
        <taxon>Orchesella</taxon>
    </lineage>
</organism>
<evidence type="ECO:0000256" key="3">
    <source>
        <dbReference type="ARBA" id="ARBA00022692"/>
    </source>
</evidence>
<feature type="signal peptide" evidence="9">
    <location>
        <begin position="1"/>
        <end position="21"/>
    </location>
</feature>
<evidence type="ECO:0000256" key="7">
    <source>
        <dbReference type="ARBA" id="ARBA00023180"/>
    </source>
</evidence>
<evidence type="ECO:0000259" key="10">
    <source>
        <dbReference type="Pfam" id="PF05154"/>
    </source>
</evidence>
<dbReference type="InterPro" id="IPR007829">
    <property type="entry name" value="TM2"/>
</dbReference>
<proteinExistence type="inferred from homology"/>
<feature type="domain" description="TM2" evidence="10">
    <location>
        <begin position="157"/>
        <end position="203"/>
    </location>
</feature>
<name>A0A1D2MCE1_ORCCI</name>
<feature type="chain" id="PRO_5008903788" evidence="9">
    <location>
        <begin position="22"/>
        <end position="222"/>
    </location>
</feature>
<dbReference type="OMA" id="PIDHKGN"/>
<evidence type="ECO:0000256" key="2">
    <source>
        <dbReference type="ARBA" id="ARBA00008284"/>
    </source>
</evidence>
<dbReference type="AlphaFoldDB" id="A0A1D2MCE1"/>
<dbReference type="PANTHER" id="PTHR21016:SF4">
    <property type="entry name" value="TM2 DOMAIN-CONTAINING PROTEIN 2"/>
    <property type="match status" value="1"/>
</dbReference>
<dbReference type="OrthoDB" id="408511at2759"/>
<comment type="similarity">
    <text evidence="2">Belongs to the TM2 family.</text>
</comment>
<evidence type="ECO:0000256" key="1">
    <source>
        <dbReference type="ARBA" id="ARBA00004141"/>
    </source>
</evidence>
<feature type="transmembrane region" description="Helical" evidence="8">
    <location>
        <begin position="185"/>
        <end position="206"/>
    </location>
</feature>
<evidence type="ECO:0000256" key="5">
    <source>
        <dbReference type="ARBA" id="ARBA00022989"/>
    </source>
</evidence>
<dbReference type="PANTHER" id="PTHR21016">
    <property type="entry name" value="BETA-AMYLOID BINDING PROTEIN-RELATED"/>
    <property type="match status" value="1"/>
</dbReference>
<keyword evidence="5 8" id="KW-1133">Transmembrane helix</keyword>
<evidence type="ECO:0000256" key="4">
    <source>
        <dbReference type="ARBA" id="ARBA00022729"/>
    </source>
</evidence>
<keyword evidence="12" id="KW-1185">Reference proteome</keyword>
<keyword evidence="6 8" id="KW-0472">Membrane</keyword>
<dbReference type="InterPro" id="IPR050932">
    <property type="entry name" value="TM2D1-3-like"/>
</dbReference>
<dbReference type="EMBL" id="LJIJ01001858">
    <property type="protein sequence ID" value="ODM90667.1"/>
    <property type="molecule type" value="Genomic_DNA"/>
</dbReference>
<dbReference type="Proteomes" id="UP000094527">
    <property type="component" value="Unassembled WGS sequence"/>
</dbReference>
<evidence type="ECO:0000256" key="8">
    <source>
        <dbReference type="SAM" id="Phobius"/>
    </source>
</evidence>